<reference evidence="2" key="1">
    <citation type="journal article" date="2021" name="PeerJ">
        <title>Extensive microbial diversity within the chicken gut microbiome revealed by metagenomics and culture.</title>
        <authorList>
            <person name="Gilroy R."/>
            <person name="Ravi A."/>
            <person name="Getino M."/>
            <person name="Pursley I."/>
            <person name="Horton D.L."/>
            <person name="Alikhan N.F."/>
            <person name="Baker D."/>
            <person name="Gharbi K."/>
            <person name="Hall N."/>
            <person name="Watson M."/>
            <person name="Adriaenssens E.M."/>
            <person name="Foster-Nyarko E."/>
            <person name="Jarju S."/>
            <person name="Secka A."/>
            <person name="Antonio M."/>
            <person name="Oren A."/>
            <person name="Chaudhuri R.R."/>
            <person name="La Ragione R."/>
            <person name="Hildebrand F."/>
            <person name="Pallen M.J."/>
        </authorList>
    </citation>
    <scope>NUCLEOTIDE SEQUENCE</scope>
    <source>
        <strain evidence="2">CHK188-5543</strain>
    </source>
</reference>
<dbReference type="Gene3D" id="3.40.50.10400">
    <property type="entry name" value="Hypothetical protein PA1492"/>
    <property type="match status" value="1"/>
</dbReference>
<protein>
    <submittedName>
        <fullName evidence="2">DUF4406 domain-containing protein</fullName>
    </submittedName>
</protein>
<name>A0A9D1WTC0_9FIRM</name>
<dbReference type="Proteomes" id="UP000886800">
    <property type="component" value="Unassembled WGS sequence"/>
</dbReference>
<feature type="domain" description="DUF7768" evidence="1">
    <location>
        <begin position="2"/>
        <end position="98"/>
    </location>
</feature>
<dbReference type="AlphaFoldDB" id="A0A9D1WTC0"/>
<proteinExistence type="predicted"/>
<accession>A0A9D1WTC0</accession>
<reference evidence="2" key="2">
    <citation type="submission" date="2021-04" db="EMBL/GenBank/DDBJ databases">
        <authorList>
            <person name="Gilroy R."/>
        </authorList>
    </citation>
    <scope>NUCLEOTIDE SEQUENCE</scope>
    <source>
        <strain evidence="2">CHK188-5543</strain>
    </source>
</reference>
<dbReference type="Pfam" id="PF24963">
    <property type="entry name" value="DUF7768"/>
    <property type="match status" value="1"/>
</dbReference>
<dbReference type="InterPro" id="IPR056670">
    <property type="entry name" value="DUF7768"/>
</dbReference>
<comment type="caution">
    <text evidence="2">The sequence shown here is derived from an EMBL/GenBank/DDBJ whole genome shotgun (WGS) entry which is preliminary data.</text>
</comment>
<evidence type="ECO:0000313" key="3">
    <source>
        <dbReference type="Proteomes" id="UP000886800"/>
    </source>
</evidence>
<evidence type="ECO:0000259" key="1">
    <source>
        <dbReference type="Pfam" id="PF24963"/>
    </source>
</evidence>
<dbReference type="SUPFAM" id="SSF52309">
    <property type="entry name" value="N-(deoxy)ribosyltransferase-like"/>
    <property type="match status" value="1"/>
</dbReference>
<sequence length="111" mass="12048">MKLVYIASPYAGNVKENTEAAKGYCRAALEEGVVPIAPHLLYPQFLEDSDPAERNLGLRAGLELLARCEELWVCGPEISPGMSREIQFAQGLGIPIRQVEPAAALQRGLSL</sequence>
<dbReference type="EMBL" id="DXES01000120">
    <property type="protein sequence ID" value="HIX65660.1"/>
    <property type="molecule type" value="Genomic_DNA"/>
</dbReference>
<evidence type="ECO:0000313" key="2">
    <source>
        <dbReference type="EMBL" id="HIX65660.1"/>
    </source>
</evidence>
<gene>
    <name evidence="2" type="ORF">H9736_05365</name>
</gene>
<organism evidence="2 3">
    <name type="scientific">Candidatus Anaerotruncus excrementipullorum</name>
    <dbReference type="NCBI Taxonomy" id="2838465"/>
    <lineage>
        <taxon>Bacteria</taxon>
        <taxon>Bacillati</taxon>
        <taxon>Bacillota</taxon>
        <taxon>Clostridia</taxon>
        <taxon>Eubacteriales</taxon>
        <taxon>Oscillospiraceae</taxon>
        <taxon>Anaerotruncus</taxon>
    </lineage>
</organism>